<dbReference type="GO" id="GO:0046872">
    <property type="term" value="F:metal ion binding"/>
    <property type="evidence" value="ECO:0007669"/>
    <property type="project" value="UniProtKB-KW"/>
</dbReference>
<sequence length="152" mass="17354">MKKLFLLALCISVLLLSACRIYPDYANDFRFPILRGDIERGQQAFASLGCIQCHTVEGVELPVYPGSRPFTVVLGGELIFAKTYGDITTSIINPDHVLSDQYLDLLPREQRSRVNSSPMYLNEDMKVTELIDIVAFLNSRYRLLPGYTEYYY</sequence>
<proteinExistence type="predicted"/>
<organism evidence="7 8">
    <name type="scientific">SAR86 cluster bacterium</name>
    <dbReference type="NCBI Taxonomy" id="2030880"/>
    <lineage>
        <taxon>Bacteria</taxon>
        <taxon>Pseudomonadati</taxon>
        <taxon>Pseudomonadota</taxon>
        <taxon>Gammaproteobacteria</taxon>
        <taxon>SAR86 cluster</taxon>
    </lineage>
</organism>
<keyword evidence="2 4" id="KW-0479">Metal-binding</keyword>
<feature type="chain" id="PRO_5013037425" description="Cytochrome c domain-containing protein" evidence="5">
    <location>
        <begin position="27"/>
        <end position="152"/>
    </location>
</feature>
<feature type="domain" description="Cytochrome c" evidence="6">
    <location>
        <begin position="36"/>
        <end position="141"/>
    </location>
</feature>
<keyword evidence="3 4" id="KW-0408">Iron</keyword>
<evidence type="ECO:0000256" key="5">
    <source>
        <dbReference type="SAM" id="SignalP"/>
    </source>
</evidence>
<evidence type="ECO:0000313" key="7">
    <source>
        <dbReference type="EMBL" id="PCJ43450.1"/>
    </source>
</evidence>
<accession>A0A2A5CJ26</accession>
<dbReference type="GO" id="GO:0009055">
    <property type="term" value="F:electron transfer activity"/>
    <property type="evidence" value="ECO:0007669"/>
    <property type="project" value="InterPro"/>
</dbReference>
<dbReference type="GO" id="GO:0020037">
    <property type="term" value="F:heme binding"/>
    <property type="evidence" value="ECO:0007669"/>
    <property type="project" value="InterPro"/>
</dbReference>
<evidence type="ECO:0000256" key="1">
    <source>
        <dbReference type="ARBA" id="ARBA00022617"/>
    </source>
</evidence>
<dbReference type="EMBL" id="NVWI01000001">
    <property type="protein sequence ID" value="PCJ43450.1"/>
    <property type="molecule type" value="Genomic_DNA"/>
</dbReference>
<dbReference type="PROSITE" id="PS51007">
    <property type="entry name" value="CYTC"/>
    <property type="match status" value="1"/>
</dbReference>
<dbReference type="InterPro" id="IPR036909">
    <property type="entry name" value="Cyt_c-like_dom_sf"/>
</dbReference>
<evidence type="ECO:0000256" key="3">
    <source>
        <dbReference type="ARBA" id="ARBA00023004"/>
    </source>
</evidence>
<comment type="caution">
    <text evidence="7">The sequence shown here is derived from an EMBL/GenBank/DDBJ whole genome shotgun (WGS) entry which is preliminary data.</text>
</comment>
<keyword evidence="5" id="KW-0732">Signal</keyword>
<dbReference type="Proteomes" id="UP000228987">
    <property type="component" value="Unassembled WGS sequence"/>
</dbReference>
<evidence type="ECO:0000313" key="8">
    <source>
        <dbReference type="Proteomes" id="UP000228987"/>
    </source>
</evidence>
<evidence type="ECO:0000259" key="6">
    <source>
        <dbReference type="PROSITE" id="PS51007"/>
    </source>
</evidence>
<evidence type="ECO:0000256" key="4">
    <source>
        <dbReference type="PROSITE-ProRule" id="PRU00433"/>
    </source>
</evidence>
<protein>
    <recommendedName>
        <fullName evidence="6">Cytochrome c domain-containing protein</fullName>
    </recommendedName>
</protein>
<dbReference type="InterPro" id="IPR009056">
    <property type="entry name" value="Cyt_c-like_dom"/>
</dbReference>
<evidence type="ECO:0000256" key="2">
    <source>
        <dbReference type="ARBA" id="ARBA00022723"/>
    </source>
</evidence>
<dbReference type="AlphaFoldDB" id="A0A2A5CJ26"/>
<feature type="signal peptide" evidence="5">
    <location>
        <begin position="1"/>
        <end position="26"/>
    </location>
</feature>
<dbReference type="Gene3D" id="1.10.760.10">
    <property type="entry name" value="Cytochrome c-like domain"/>
    <property type="match status" value="1"/>
</dbReference>
<dbReference type="SUPFAM" id="SSF46626">
    <property type="entry name" value="Cytochrome c"/>
    <property type="match status" value="1"/>
</dbReference>
<gene>
    <name evidence="7" type="ORF">COA71_00840</name>
</gene>
<name>A0A2A5CJ26_9GAMM</name>
<dbReference type="PROSITE" id="PS51257">
    <property type="entry name" value="PROKAR_LIPOPROTEIN"/>
    <property type="match status" value="1"/>
</dbReference>
<keyword evidence="1 4" id="KW-0349">Heme</keyword>
<reference evidence="8" key="1">
    <citation type="submission" date="2017-08" db="EMBL/GenBank/DDBJ databases">
        <title>A dynamic microbial community with high functional redundancy inhabits the cold, oxic subseafloor aquifer.</title>
        <authorList>
            <person name="Tully B.J."/>
            <person name="Wheat C.G."/>
            <person name="Glazer B.T."/>
            <person name="Huber J.A."/>
        </authorList>
    </citation>
    <scope>NUCLEOTIDE SEQUENCE [LARGE SCALE GENOMIC DNA]</scope>
</reference>